<keyword evidence="5" id="KW-1185">Reference proteome</keyword>
<evidence type="ECO:0000313" key="5">
    <source>
        <dbReference type="Proteomes" id="UP001172159"/>
    </source>
</evidence>
<dbReference type="SUPFAM" id="SSF52096">
    <property type="entry name" value="ClpP/crotonase"/>
    <property type="match status" value="1"/>
</dbReference>
<dbReference type="InterPro" id="IPR052766">
    <property type="entry name" value="S41A_metabolite_peptidase"/>
</dbReference>
<evidence type="ECO:0008006" key="6">
    <source>
        <dbReference type="Google" id="ProtNLM"/>
    </source>
</evidence>
<dbReference type="Gene3D" id="3.90.226.10">
    <property type="entry name" value="2-enoyl-CoA Hydratase, Chain A, domain 1"/>
    <property type="match status" value="1"/>
</dbReference>
<accession>A0AA40K120</accession>
<feature type="domain" description="Tail specific protease" evidence="2">
    <location>
        <begin position="240"/>
        <end position="321"/>
    </location>
</feature>
<feature type="compositionally biased region" description="Low complexity" evidence="1">
    <location>
        <begin position="194"/>
        <end position="206"/>
    </location>
</feature>
<dbReference type="Proteomes" id="UP001172159">
    <property type="component" value="Unassembled WGS sequence"/>
</dbReference>
<organism evidence="4 5">
    <name type="scientific">Apiosordaria backusii</name>
    <dbReference type="NCBI Taxonomy" id="314023"/>
    <lineage>
        <taxon>Eukaryota</taxon>
        <taxon>Fungi</taxon>
        <taxon>Dikarya</taxon>
        <taxon>Ascomycota</taxon>
        <taxon>Pezizomycotina</taxon>
        <taxon>Sordariomycetes</taxon>
        <taxon>Sordariomycetidae</taxon>
        <taxon>Sordariales</taxon>
        <taxon>Lasiosphaeriaceae</taxon>
        <taxon>Apiosordaria</taxon>
    </lineage>
</organism>
<dbReference type="EMBL" id="JAUKTV010000003">
    <property type="protein sequence ID" value="KAK0741990.1"/>
    <property type="molecule type" value="Genomic_DNA"/>
</dbReference>
<dbReference type="Pfam" id="PF03572">
    <property type="entry name" value="Peptidase_S41"/>
    <property type="match status" value="1"/>
</dbReference>
<dbReference type="InterPro" id="IPR029045">
    <property type="entry name" value="ClpP/crotonase-like_dom_sf"/>
</dbReference>
<feature type="region of interest" description="Disordered" evidence="1">
    <location>
        <begin position="174"/>
        <end position="209"/>
    </location>
</feature>
<comment type="caution">
    <text evidence="4">The sequence shown here is derived from an EMBL/GenBank/DDBJ whole genome shotgun (WGS) entry which is preliminary data.</text>
</comment>
<evidence type="ECO:0000256" key="1">
    <source>
        <dbReference type="SAM" id="MobiDB-lite"/>
    </source>
</evidence>
<proteinExistence type="predicted"/>
<gene>
    <name evidence="4" type="ORF">B0T21DRAFT_327514</name>
</gene>
<dbReference type="InterPro" id="IPR056186">
    <property type="entry name" value="PDZ_CPAF-rel"/>
</dbReference>
<feature type="compositionally biased region" description="Polar residues" evidence="1">
    <location>
        <begin position="177"/>
        <end position="193"/>
    </location>
</feature>
<dbReference type="PANTHER" id="PTHR37049">
    <property type="entry name" value="PEPTIDASE S41 FAMILY PROTEIN"/>
    <property type="match status" value="1"/>
</dbReference>
<dbReference type="InterPro" id="IPR005151">
    <property type="entry name" value="Tail-specific_protease"/>
</dbReference>
<protein>
    <recommendedName>
        <fullName evidence="6">Tail specific protease domain-containing protein</fullName>
    </recommendedName>
</protein>
<evidence type="ECO:0000259" key="3">
    <source>
        <dbReference type="Pfam" id="PF23658"/>
    </source>
</evidence>
<evidence type="ECO:0000313" key="4">
    <source>
        <dbReference type="EMBL" id="KAK0741990.1"/>
    </source>
</evidence>
<dbReference type="Pfam" id="PF23658">
    <property type="entry name" value="PDZ_CPAF_rel"/>
    <property type="match status" value="1"/>
</dbReference>
<sequence length="632" mass="67597">MAIYELIGSAHDGHFGFFPDVFKGFFFQNGLVKDLVAVSVDGIEPPKLYHSSQIASNGTNGTVAGSQLPSAIVQINGQDAVEVVMQQQLRFAGFQGLDAMWNGGMPSYAAPRDHTLLTNSMDYQGPNITLTYDNGQVATAEYVAVVRPGANFTGVLTGEDFYKRFCDPDASVDVEAPTTTEVPPQFPTSTSIESPSTDGTGTSTTPPLSPTIINYPWPVVRDNGSNITSGYFLNGTGYNDVAVLAISSFSPSDMDGEAYLVNFQDTVAKLFAKSREQNKTKLVIDVSENGGGLVAAAYELFAQLFPNATAFSANNIRESDSLVQIANISGANAAQINHFNASSFNETNPDETARFMALASLNQNSVVGQIIPGNLFSPITGDNLTTVDAILGPVILKNDTFTAYQYWPWNRTDTHFNITGTGNRTNIPPSPFAVENIVLLTDGACSSTCATLARLLYSVNSTNNAKIKTVVIGGRPDPALGTLNNTSTGPMQAVGGVAGAQIFYFADLHEAAKSVLVLSPELNSTTNSTKNEDLLLLAEGYAMKRSLVGINGGPKAGSVNGKNDFVSLHQLEIPVQFLDYNEDVIGGVNVTNYCHFYYTKEMVFGPVKVWERGVDAFWGEGGGEKLCLPLSE</sequence>
<name>A0AA40K120_9PEZI</name>
<dbReference type="AlphaFoldDB" id="A0AA40K120"/>
<feature type="domain" description="CPAF-like PDZ" evidence="3">
    <location>
        <begin position="31"/>
        <end position="148"/>
    </location>
</feature>
<dbReference type="GO" id="GO:0008236">
    <property type="term" value="F:serine-type peptidase activity"/>
    <property type="evidence" value="ECO:0007669"/>
    <property type="project" value="InterPro"/>
</dbReference>
<evidence type="ECO:0000259" key="2">
    <source>
        <dbReference type="Pfam" id="PF03572"/>
    </source>
</evidence>
<dbReference type="PANTHER" id="PTHR37049:SF4">
    <property type="entry name" value="RHODANESE DOMAIN-CONTAINING PROTEIN"/>
    <property type="match status" value="1"/>
</dbReference>
<dbReference type="GO" id="GO:0006508">
    <property type="term" value="P:proteolysis"/>
    <property type="evidence" value="ECO:0007669"/>
    <property type="project" value="InterPro"/>
</dbReference>
<reference evidence="4" key="1">
    <citation type="submission" date="2023-06" db="EMBL/GenBank/DDBJ databases">
        <title>Genome-scale phylogeny and comparative genomics of the fungal order Sordariales.</title>
        <authorList>
            <consortium name="Lawrence Berkeley National Laboratory"/>
            <person name="Hensen N."/>
            <person name="Bonometti L."/>
            <person name="Westerberg I."/>
            <person name="Brannstrom I.O."/>
            <person name="Guillou S."/>
            <person name="Cros-Aarteil S."/>
            <person name="Calhoun S."/>
            <person name="Haridas S."/>
            <person name="Kuo A."/>
            <person name="Mondo S."/>
            <person name="Pangilinan J."/>
            <person name="Riley R."/>
            <person name="Labutti K."/>
            <person name="Andreopoulos B."/>
            <person name="Lipzen A."/>
            <person name="Chen C."/>
            <person name="Yanf M."/>
            <person name="Daum C."/>
            <person name="Ng V."/>
            <person name="Clum A."/>
            <person name="Steindorff A."/>
            <person name="Ohm R."/>
            <person name="Martin F."/>
            <person name="Silar P."/>
            <person name="Natvig D."/>
            <person name="Lalanne C."/>
            <person name="Gautier V."/>
            <person name="Ament-Velasquez S.L."/>
            <person name="Kruys A."/>
            <person name="Hutchinson M.I."/>
            <person name="Powell A.J."/>
            <person name="Barry K."/>
            <person name="Miller A.N."/>
            <person name="Grigoriev I.V."/>
            <person name="Debuchy R."/>
            <person name="Gladieux P."/>
            <person name="Thoren M.H."/>
            <person name="Johannesson H."/>
        </authorList>
    </citation>
    <scope>NUCLEOTIDE SEQUENCE</scope>
    <source>
        <strain evidence="4">CBS 540.89</strain>
    </source>
</reference>